<dbReference type="InterPro" id="IPR029062">
    <property type="entry name" value="Class_I_gatase-like"/>
</dbReference>
<dbReference type="PATRIC" id="fig|443610.3.peg.380"/>
<dbReference type="PANTHER" id="PTHR37947:SF1">
    <property type="entry name" value="BLL2462 PROTEIN"/>
    <property type="match status" value="1"/>
</dbReference>
<dbReference type="PIRSF" id="PIRSF034405">
    <property type="entry name" value="UCP034405"/>
    <property type="match status" value="1"/>
</dbReference>
<dbReference type="RefSeq" id="WP_046108647.1">
    <property type="nucleotide sequence ID" value="NZ_JZEX01000108.1"/>
</dbReference>
<organism evidence="2 3">
    <name type="scientific">Devosia geojensis</name>
    <dbReference type="NCBI Taxonomy" id="443610"/>
    <lineage>
        <taxon>Bacteria</taxon>
        <taxon>Pseudomonadati</taxon>
        <taxon>Pseudomonadota</taxon>
        <taxon>Alphaproteobacteria</taxon>
        <taxon>Hyphomicrobiales</taxon>
        <taxon>Devosiaceae</taxon>
        <taxon>Devosia</taxon>
    </lineage>
</organism>
<gene>
    <name evidence="2" type="ORF">VE25_10885</name>
</gene>
<dbReference type="PANTHER" id="PTHR37947">
    <property type="entry name" value="BLL2462 PROTEIN"/>
    <property type="match status" value="1"/>
</dbReference>
<dbReference type="Proteomes" id="UP000033632">
    <property type="component" value="Unassembled WGS sequence"/>
</dbReference>
<name>A0A0F5FSZ3_9HYPH</name>
<dbReference type="InterPro" id="IPR010768">
    <property type="entry name" value="GATase1-like"/>
</dbReference>
<dbReference type="SUPFAM" id="SSF52317">
    <property type="entry name" value="Class I glutamine amidotransferase-like"/>
    <property type="match status" value="1"/>
</dbReference>
<dbReference type="AlphaFoldDB" id="A0A0F5FSZ3"/>
<dbReference type="OrthoDB" id="9781333at2"/>
<protein>
    <submittedName>
        <fullName evidence="2">Cytoplasmic protein</fullName>
    </submittedName>
</protein>
<dbReference type="EMBL" id="JZEX01000108">
    <property type="protein sequence ID" value="KKB11680.1"/>
    <property type="molecule type" value="Genomic_DNA"/>
</dbReference>
<sequence>MTKPKILIAGESWTVHSIHQKGFDSFTTTEYAEGVRWLRSALEGAGWDVTYQPAHVAAREFPATPEDLAAYDCVVLSDIGANTLLLHPDTFVRSKVLPNRLEAVRDYVADGGGFVMVGGYLTFQGIDAKAQYAGTAIEEALPVTLFRHDDRIEAPQGVVPVVADAAHPIVSGLGGEWPALLGYNRVAMKNGAGLVASVGADPLIAAGQFGKGRAVAFTSDCGPHWAPPPFVEWPGYARLWAQIAGWAAGRL</sequence>
<dbReference type="CDD" id="cd03143">
    <property type="entry name" value="A4_beta-galactosidase_middle_domain"/>
    <property type="match status" value="1"/>
</dbReference>
<dbReference type="Gene3D" id="3.40.50.880">
    <property type="match status" value="1"/>
</dbReference>
<accession>A0A0F5FSZ3</accession>
<dbReference type="InterPro" id="IPR017027">
    <property type="entry name" value="STM3548-like"/>
</dbReference>
<keyword evidence="3" id="KW-1185">Reference proteome</keyword>
<reference evidence="2 3" key="1">
    <citation type="submission" date="2015-03" db="EMBL/GenBank/DDBJ databases">
        <authorList>
            <person name="Hassan Y.I."/>
            <person name="Lepp D."/>
            <person name="Li X.-Z."/>
            <person name="Zhou T."/>
        </authorList>
    </citation>
    <scope>NUCLEOTIDE SEQUENCE [LARGE SCALE GENOMIC DNA]</scope>
    <source>
        <strain evidence="2 3">BD-c194</strain>
    </source>
</reference>
<evidence type="ECO:0000313" key="2">
    <source>
        <dbReference type="EMBL" id="KKB11680.1"/>
    </source>
</evidence>
<feature type="domain" description="Putative glutamine amidotransferase" evidence="1">
    <location>
        <begin position="5"/>
        <end position="246"/>
    </location>
</feature>
<dbReference type="Pfam" id="PF07090">
    <property type="entry name" value="GATase1_like"/>
    <property type="match status" value="1"/>
</dbReference>
<dbReference type="STRING" id="443610.VE25_10885"/>
<comment type="caution">
    <text evidence="2">The sequence shown here is derived from an EMBL/GenBank/DDBJ whole genome shotgun (WGS) entry which is preliminary data.</text>
</comment>
<proteinExistence type="predicted"/>
<evidence type="ECO:0000259" key="1">
    <source>
        <dbReference type="Pfam" id="PF07090"/>
    </source>
</evidence>
<evidence type="ECO:0000313" key="3">
    <source>
        <dbReference type="Proteomes" id="UP000033632"/>
    </source>
</evidence>